<proteinExistence type="predicted"/>
<dbReference type="EMBL" id="KN818222">
    <property type="protein sequence ID" value="KIL71261.1"/>
    <property type="molecule type" value="Genomic_DNA"/>
</dbReference>
<sequence length="87" mass="9381">MSSGGPTLTNVSSRRVGFFLTFLSLRHGGPQTPHPQHVTPCCPAAVSLRSFPALKRKDLTGLYLNRSSAANPAAPAKKPNLTYYVRT</sequence>
<feature type="non-terminal residue" evidence="1">
    <location>
        <position position="87"/>
    </location>
</feature>
<keyword evidence="2" id="KW-1185">Reference proteome</keyword>
<evidence type="ECO:0000313" key="1">
    <source>
        <dbReference type="EMBL" id="KIL71261.1"/>
    </source>
</evidence>
<dbReference type="HOGENOM" id="CLU_2489262_0_0_1"/>
<organism evidence="1 2">
    <name type="scientific">Amanita muscaria (strain Koide BX008)</name>
    <dbReference type="NCBI Taxonomy" id="946122"/>
    <lineage>
        <taxon>Eukaryota</taxon>
        <taxon>Fungi</taxon>
        <taxon>Dikarya</taxon>
        <taxon>Basidiomycota</taxon>
        <taxon>Agaricomycotina</taxon>
        <taxon>Agaricomycetes</taxon>
        <taxon>Agaricomycetidae</taxon>
        <taxon>Agaricales</taxon>
        <taxon>Pluteineae</taxon>
        <taxon>Amanitaceae</taxon>
        <taxon>Amanita</taxon>
    </lineage>
</organism>
<dbReference type="AlphaFoldDB" id="A0A0C2XNT2"/>
<dbReference type="InParanoid" id="A0A0C2XNT2"/>
<dbReference type="Proteomes" id="UP000054549">
    <property type="component" value="Unassembled WGS sequence"/>
</dbReference>
<accession>A0A0C2XNT2</accession>
<evidence type="ECO:0000313" key="2">
    <source>
        <dbReference type="Proteomes" id="UP000054549"/>
    </source>
</evidence>
<gene>
    <name evidence="1" type="ORF">M378DRAFT_154792</name>
</gene>
<reference evidence="1 2" key="1">
    <citation type="submission" date="2014-04" db="EMBL/GenBank/DDBJ databases">
        <title>Evolutionary Origins and Diversification of the Mycorrhizal Mutualists.</title>
        <authorList>
            <consortium name="DOE Joint Genome Institute"/>
            <consortium name="Mycorrhizal Genomics Consortium"/>
            <person name="Kohler A."/>
            <person name="Kuo A."/>
            <person name="Nagy L.G."/>
            <person name="Floudas D."/>
            <person name="Copeland A."/>
            <person name="Barry K.W."/>
            <person name="Cichocki N."/>
            <person name="Veneault-Fourrey C."/>
            <person name="LaButti K."/>
            <person name="Lindquist E.A."/>
            <person name="Lipzen A."/>
            <person name="Lundell T."/>
            <person name="Morin E."/>
            <person name="Murat C."/>
            <person name="Riley R."/>
            <person name="Ohm R."/>
            <person name="Sun H."/>
            <person name="Tunlid A."/>
            <person name="Henrissat B."/>
            <person name="Grigoriev I.V."/>
            <person name="Hibbett D.S."/>
            <person name="Martin F."/>
        </authorList>
    </citation>
    <scope>NUCLEOTIDE SEQUENCE [LARGE SCALE GENOMIC DNA]</scope>
    <source>
        <strain evidence="1 2">Koide BX008</strain>
    </source>
</reference>
<protein>
    <submittedName>
        <fullName evidence="1">Uncharacterized protein</fullName>
    </submittedName>
</protein>
<name>A0A0C2XNT2_AMAMK</name>